<dbReference type="InterPro" id="IPR022753">
    <property type="entry name" value="T4SS_pilus_biogen_PilP"/>
</dbReference>
<accession>A0ABX8MFL3</accession>
<dbReference type="NCBIfam" id="TIGR03021">
    <property type="entry name" value="pilP_fam"/>
    <property type="match status" value="1"/>
</dbReference>
<dbReference type="EMBL" id="CP077074">
    <property type="protein sequence ID" value="QXH37889.1"/>
    <property type="molecule type" value="Genomic_DNA"/>
</dbReference>
<keyword evidence="1" id="KW-0732">Signal</keyword>
<name>A0ABX8MFL3_9PSED</name>
<dbReference type="Proteomes" id="UP000693952">
    <property type="component" value="Chromosome"/>
</dbReference>
<evidence type="ECO:0000313" key="2">
    <source>
        <dbReference type="EMBL" id="QXH37889.1"/>
    </source>
</evidence>
<sequence length="176" mass="18395">MRNDSWLLGLLALASSYATASPPDLSGINVGELGKVQSETILYRAQAERAKAERDIGAAVTTSSTAVGGLEGLTSQPTPILREPGEPALPVVRTISGSSKKLQATLLFAGGIELDTTAGREIPGGYRVVQVSLDGVTVERKGKRYQLGFSNQAPTGVSAVPTALPGQAIPQWEQRP</sequence>
<evidence type="ECO:0000256" key="1">
    <source>
        <dbReference type="SAM" id="SignalP"/>
    </source>
</evidence>
<feature type="signal peptide" evidence="1">
    <location>
        <begin position="1"/>
        <end position="20"/>
    </location>
</feature>
<proteinExistence type="predicted"/>
<protein>
    <submittedName>
        <fullName evidence="2">Type IV pilus biogenesis protein PilP</fullName>
    </submittedName>
</protein>
<keyword evidence="3" id="KW-1185">Reference proteome</keyword>
<gene>
    <name evidence="2" type="primary">pilP</name>
    <name evidence="2" type="ORF">KSS89_16490</name>
</gene>
<feature type="chain" id="PRO_5046602387" evidence="1">
    <location>
        <begin position="21"/>
        <end position="176"/>
    </location>
</feature>
<reference evidence="2" key="1">
    <citation type="submission" date="2021-06" db="EMBL/GenBank/DDBJ databases">
        <title>Updating the genus Pseudomonas: Description of 43 new species and partition of the Pseudomonas putida group.</title>
        <authorList>
            <person name="Girard L."/>
            <person name="Lood C."/>
            <person name="Vandamme P."/>
            <person name="Rokni-Zadeh H."/>
            <person name="van Noort V."/>
            <person name="Hofte M."/>
            <person name="Lavigne R."/>
            <person name="De Mot R."/>
        </authorList>
    </citation>
    <scope>NUCLEOTIDE SEQUENCE</scope>
    <source>
        <strain evidence="2">CMR12a</strain>
    </source>
</reference>
<evidence type="ECO:0000313" key="3">
    <source>
        <dbReference type="Proteomes" id="UP000693952"/>
    </source>
</evidence>
<organism evidence="2 3">
    <name type="scientific">Pseudomonas sessilinigenes</name>
    <dbReference type="NCBI Taxonomy" id="658629"/>
    <lineage>
        <taxon>Bacteria</taxon>
        <taxon>Pseudomonadati</taxon>
        <taxon>Pseudomonadota</taxon>
        <taxon>Gammaproteobacteria</taxon>
        <taxon>Pseudomonadales</taxon>
        <taxon>Pseudomonadaceae</taxon>
        <taxon>Pseudomonas</taxon>
    </lineage>
</organism>